<reference evidence="2" key="1">
    <citation type="submission" date="2016-10" db="EMBL/GenBank/DDBJ databases">
        <authorList>
            <person name="de Groot N.N."/>
        </authorList>
    </citation>
    <scope>NUCLEOTIDE SEQUENCE</scope>
</reference>
<accession>A0A1W1EE67</accession>
<keyword evidence="2" id="KW-0808">Transferase</keyword>
<dbReference type="InterPro" id="IPR025202">
    <property type="entry name" value="PLD-like_dom"/>
</dbReference>
<dbReference type="PANTHER" id="PTHR21248">
    <property type="entry name" value="CARDIOLIPIN SYNTHASE"/>
    <property type="match status" value="1"/>
</dbReference>
<organism evidence="2">
    <name type="scientific">hydrothermal vent metagenome</name>
    <dbReference type="NCBI Taxonomy" id="652676"/>
    <lineage>
        <taxon>unclassified sequences</taxon>
        <taxon>metagenomes</taxon>
        <taxon>ecological metagenomes</taxon>
    </lineage>
</organism>
<dbReference type="EC" id="2.7.8.-" evidence="2"/>
<gene>
    <name evidence="2" type="ORF">MNB_SV-5-1821</name>
</gene>
<dbReference type="SMART" id="SM00155">
    <property type="entry name" value="PLDc"/>
    <property type="match status" value="2"/>
</dbReference>
<dbReference type="PROSITE" id="PS51257">
    <property type="entry name" value="PROKAR_LIPOPROTEIN"/>
    <property type="match status" value="1"/>
</dbReference>
<dbReference type="InterPro" id="IPR001736">
    <property type="entry name" value="PLipase_D/transphosphatidylase"/>
</dbReference>
<dbReference type="Gene3D" id="3.30.870.10">
    <property type="entry name" value="Endonuclease Chain A"/>
    <property type="match status" value="2"/>
</dbReference>
<name>A0A1W1EE67_9ZZZZ</name>
<dbReference type="GO" id="GO:0032049">
    <property type="term" value="P:cardiolipin biosynthetic process"/>
    <property type="evidence" value="ECO:0007669"/>
    <property type="project" value="UniProtKB-ARBA"/>
</dbReference>
<protein>
    <submittedName>
        <fullName evidence="2">Cardiolipin synthetase</fullName>
        <ecNumber evidence="2">2.7.8.-</ecNumber>
    </submittedName>
</protein>
<dbReference type="AlphaFoldDB" id="A0A1W1EE67"/>
<dbReference type="CDD" id="cd09113">
    <property type="entry name" value="PLDc_ymdC_like_2"/>
    <property type="match status" value="1"/>
</dbReference>
<dbReference type="GO" id="GO:0030572">
    <property type="term" value="F:phosphatidyltransferase activity"/>
    <property type="evidence" value="ECO:0007669"/>
    <property type="project" value="UniProtKB-ARBA"/>
</dbReference>
<dbReference type="PANTHER" id="PTHR21248:SF12">
    <property type="entry name" value="CARDIOLIPIN SYNTHASE C"/>
    <property type="match status" value="1"/>
</dbReference>
<proteinExistence type="predicted"/>
<dbReference type="PROSITE" id="PS50035">
    <property type="entry name" value="PLD"/>
    <property type="match status" value="2"/>
</dbReference>
<dbReference type="Pfam" id="PF13091">
    <property type="entry name" value="PLDc_2"/>
    <property type="match status" value="2"/>
</dbReference>
<evidence type="ECO:0000259" key="1">
    <source>
        <dbReference type="PROSITE" id="PS50035"/>
    </source>
</evidence>
<dbReference type="CDD" id="cd09111">
    <property type="entry name" value="PLDc_ymdC_like_1"/>
    <property type="match status" value="1"/>
</dbReference>
<evidence type="ECO:0000313" key="2">
    <source>
        <dbReference type="EMBL" id="SFZ98308.1"/>
    </source>
</evidence>
<sequence>MKKIHIFIIMISLLILTACSSLPNVYPRTTSYALTSYKSTNIGKVLEKEVALHNGKSGFDVIRYGREAFTARIAMTDLTEKTLDLQYYIWDSDETGRLLALHTLQVADRGVKVRVLLDDIGLESHDKMIAALDAHPNIDIRIFNPFSNRNWHIFDMLSDTERVNHRMHNKTVIMDNAFAIVGGRNIGNHYFGVSDESNFRDMDIAAVGPIVRDVSKMYDYFWNGKWSVPISVITKKKYTMKDLEKERKKLEKKIKKDRYPYPLAKDSKKLQSNLKKLMEDFVWTSKGRVLWNDPAQMRLERDKQTHTIISSLHKRVNKVNKTLLMESAYFIPREYGIEHLKKLRKKGVKVRILTNSLKSNDVLAAYAGYNNYRVELLKIGVEVYELRADAGKSKLINHTLTDSNKKVSTALHAKIFVFDDKDLFVGSYNLDPRSSKINTEGGIYIPSPVLAKRVISFMDEGINLKNAYRLNLDKSGHITWTTIENGKKVVYTSEPKTSVWDKMKVSFLQILPLEDQL</sequence>
<feature type="domain" description="PLD phosphodiesterase" evidence="1">
    <location>
        <begin position="163"/>
        <end position="190"/>
    </location>
</feature>
<dbReference type="SUPFAM" id="SSF56024">
    <property type="entry name" value="Phospholipase D/nuclease"/>
    <property type="match status" value="2"/>
</dbReference>
<feature type="domain" description="PLD phosphodiesterase" evidence="1">
    <location>
        <begin position="407"/>
        <end position="434"/>
    </location>
</feature>
<dbReference type="EMBL" id="FPKX01000044">
    <property type="protein sequence ID" value="SFZ98308.1"/>
    <property type="molecule type" value="Genomic_DNA"/>
</dbReference>